<organism evidence="1 2">
    <name type="scientific">Mesorhizobium ventifaucium</name>
    <dbReference type="NCBI Taxonomy" id="666020"/>
    <lineage>
        <taxon>Bacteria</taxon>
        <taxon>Pseudomonadati</taxon>
        <taxon>Pseudomonadota</taxon>
        <taxon>Alphaproteobacteria</taxon>
        <taxon>Hyphomicrobiales</taxon>
        <taxon>Phyllobacteriaceae</taxon>
        <taxon>Mesorhizobium</taxon>
    </lineage>
</organism>
<sequence>MAMAGETKGAGMDIENFLLAGQDVRLERRASNWTHKVRSSTLNLRIVPSENRFRFSGRCDRHP</sequence>
<evidence type="ECO:0000313" key="2">
    <source>
        <dbReference type="Proteomes" id="UP001152604"/>
    </source>
</evidence>
<proteinExistence type="predicted"/>
<reference evidence="1" key="1">
    <citation type="submission" date="2022-03" db="EMBL/GenBank/DDBJ databases">
        <authorList>
            <person name="Brunel B."/>
        </authorList>
    </citation>
    <scope>NUCLEOTIDE SEQUENCE</scope>
    <source>
        <strain evidence="1">STM4922sample</strain>
    </source>
</reference>
<name>A0ABN8K902_9HYPH</name>
<comment type="caution">
    <text evidence="1">The sequence shown here is derived from an EMBL/GenBank/DDBJ whole genome shotgun (WGS) entry which is preliminary data.</text>
</comment>
<keyword evidence="2" id="KW-1185">Reference proteome</keyword>
<dbReference type="EMBL" id="CAKXZS010000050">
    <property type="protein sequence ID" value="CAH2406740.1"/>
    <property type="molecule type" value="Genomic_DNA"/>
</dbReference>
<dbReference type="Proteomes" id="UP001152604">
    <property type="component" value="Unassembled WGS sequence"/>
</dbReference>
<evidence type="ECO:0000313" key="1">
    <source>
        <dbReference type="EMBL" id="CAH2406740.1"/>
    </source>
</evidence>
<gene>
    <name evidence="1" type="ORF">MES4922_540035</name>
</gene>
<accession>A0ABN8K902</accession>
<protein>
    <submittedName>
        <fullName evidence="1">Uncharacterized protein</fullName>
    </submittedName>
</protein>